<sequence length="517" mass="58469">MGNRKIPRIAYPLAGLAAVCGCSGDNSAVQAPNILYVFPDQFRASALAFWNEPEYAGYVGWQADPVHTPNLDRFASESVVLNSAVSTCPLSSPHRGIFLTGMYPERNGVTLNCMNLRPESTLNPEAICISDVLKESGYFCGYIGKLHAETPMKNDPANPGHYVNGDHPVWDAYTPPERRHGYDWWYSYGTHDVHKDPHYWDTDGVRHDPHEYSVRHETDKAIEFLRNENGERDAGKPFFLTVAYNPPHSPYRSMEDCMEEDYALYADMDYDELYVRPNADTTLSKAPSIRYYFANVTGVDREFGRLLAELKRLGLDKNTIVVFTSDHGETMCSHGTLDPKNSIWAESYSVPFIIRYPGKIRHRVDNTMLSTPDIMPTLLGLAGLEDRIPASVEGHDLSPVFLEDGRACQKPESTLYIRNLDGEKDSNGIVHGIFPQARGVQTDRYTMEISVNRDFSLRSVLLYDNEADPYQMNNIPYKDHPELFSALCEALASKLQEADDIWHRDRIMQRLGLAVKP</sequence>
<dbReference type="Pfam" id="PF00884">
    <property type="entry name" value="Sulfatase"/>
    <property type="match status" value="1"/>
</dbReference>
<dbReference type="Gene3D" id="3.40.720.10">
    <property type="entry name" value="Alkaline Phosphatase, subunit A"/>
    <property type="match status" value="1"/>
</dbReference>
<evidence type="ECO:0000259" key="4">
    <source>
        <dbReference type="Pfam" id="PF00884"/>
    </source>
</evidence>
<dbReference type="CDD" id="cd16034">
    <property type="entry name" value="sulfatase_like"/>
    <property type="match status" value="1"/>
</dbReference>
<dbReference type="InterPro" id="IPR017850">
    <property type="entry name" value="Alkaline_phosphatase_core_sf"/>
</dbReference>
<feature type="domain" description="Sulfatase N-terminal" evidence="4">
    <location>
        <begin position="32"/>
        <end position="383"/>
    </location>
</feature>
<comment type="caution">
    <text evidence="5">The sequence shown here is derived from an EMBL/GenBank/DDBJ whole genome shotgun (WGS) entry which is preliminary data.</text>
</comment>
<keyword evidence="2" id="KW-0378">Hydrolase</keyword>
<dbReference type="EMBL" id="JADILX010000044">
    <property type="protein sequence ID" value="MBO8485257.1"/>
    <property type="molecule type" value="Genomic_DNA"/>
</dbReference>
<comment type="similarity">
    <text evidence="1">Belongs to the sulfatase family.</text>
</comment>
<dbReference type="InterPro" id="IPR000917">
    <property type="entry name" value="Sulfatase_N"/>
</dbReference>
<reference evidence="5" key="2">
    <citation type="journal article" date="2021" name="PeerJ">
        <title>Extensive microbial diversity within the chicken gut microbiome revealed by metagenomics and culture.</title>
        <authorList>
            <person name="Gilroy R."/>
            <person name="Ravi A."/>
            <person name="Getino M."/>
            <person name="Pursley I."/>
            <person name="Horton D.L."/>
            <person name="Alikhan N.F."/>
            <person name="Baker D."/>
            <person name="Gharbi K."/>
            <person name="Hall N."/>
            <person name="Watson M."/>
            <person name="Adriaenssens E.M."/>
            <person name="Foster-Nyarko E."/>
            <person name="Jarju S."/>
            <person name="Secka A."/>
            <person name="Antonio M."/>
            <person name="Oren A."/>
            <person name="Chaudhuri R.R."/>
            <person name="La Ragione R."/>
            <person name="Hildebrand F."/>
            <person name="Pallen M.J."/>
        </authorList>
    </citation>
    <scope>NUCLEOTIDE SEQUENCE</scope>
    <source>
        <strain evidence="5">B2-16538</strain>
    </source>
</reference>
<evidence type="ECO:0000256" key="1">
    <source>
        <dbReference type="ARBA" id="ARBA00008779"/>
    </source>
</evidence>
<dbReference type="AlphaFoldDB" id="A0A9D9J379"/>
<comment type="PTM">
    <text evidence="3">The conversion to 3-oxoalanine (also known as C-formylglycine, FGly), of a serine or cysteine residue in prokaryotes and of a cysteine residue in eukaryotes, is critical for catalytic activity.</text>
</comment>
<gene>
    <name evidence="5" type="ORF">IAB78_02410</name>
</gene>
<dbReference type="Proteomes" id="UP000823750">
    <property type="component" value="Unassembled WGS sequence"/>
</dbReference>
<dbReference type="SUPFAM" id="SSF53649">
    <property type="entry name" value="Alkaline phosphatase-like"/>
    <property type="match status" value="1"/>
</dbReference>
<dbReference type="Gene3D" id="3.30.1120.10">
    <property type="match status" value="1"/>
</dbReference>
<name>A0A9D9J379_9BACT</name>
<feature type="modified residue" description="3-oxoalanine (Ser)" evidence="3">
    <location>
        <position position="91"/>
    </location>
</feature>
<dbReference type="PROSITE" id="PS51257">
    <property type="entry name" value="PROKAR_LIPOPROTEIN"/>
    <property type="match status" value="1"/>
</dbReference>
<accession>A0A9D9J379</accession>
<evidence type="ECO:0000313" key="6">
    <source>
        <dbReference type="Proteomes" id="UP000823750"/>
    </source>
</evidence>
<reference evidence="5" key="1">
    <citation type="submission" date="2020-10" db="EMBL/GenBank/DDBJ databases">
        <authorList>
            <person name="Gilroy R."/>
        </authorList>
    </citation>
    <scope>NUCLEOTIDE SEQUENCE</scope>
    <source>
        <strain evidence="5">B2-16538</strain>
    </source>
</reference>
<protein>
    <submittedName>
        <fullName evidence="5">Sulfatase</fullName>
    </submittedName>
</protein>
<proteinExistence type="inferred from homology"/>
<organism evidence="5 6">
    <name type="scientific">Candidatus Cryptobacteroides excrementavium</name>
    <dbReference type="NCBI Taxonomy" id="2840759"/>
    <lineage>
        <taxon>Bacteria</taxon>
        <taxon>Pseudomonadati</taxon>
        <taxon>Bacteroidota</taxon>
        <taxon>Bacteroidia</taxon>
        <taxon>Bacteroidales</taxon>
        <taxon>Candidatus Cryptobacteroides</taxon>
    </lineage>
</organism>
<dbReference type="GO" id="GO:0004065">
    <property type="term" value="F:arylsulfatase activity"/>
    <property type="evidence" value="ECO:0007669"/>
    <property type="project" value="TreeGrafter"/>
</dbReference>
<dbReference type="PANTHER" id="PTHR42693:SF53">
    <property type="entry name" value="ENDO-4-O-SULFATASE"/>
    <property type="match status" value="1"/>
</dbReference>
<evidence type="ECO:0000313" key="5">
    <source>
        <dbReference type="EMBL" id="MBO8485257.1"/>
    </source>
</evidence>
<evidence type="ECO:0000256" key="2">
    <source>
        <dbReference type="ARBA" id="ARBA00022801"/>
    </source>
</evidence>
<dbReference type="PANTHER" id="PTHR42693">
    <property type="entry name" value="ARYLSULFATASE FAMILY MEMBER"/>
    <property type="match status" value="1"/>
</dbReference>
<evidence type="ECO:0000256" key="3">
    <source>
        <dbReference type="PIRSR" id="PIRSR600917-52"/>
    </source>
</evidence>
<dbReference type="InterPro" id="IPR050738">
    <property type="entry name" value="Sulfatase"/>
</dbReference>